<evidence type="ECO:0000313" key="5">
    <source>
        <dbReference type="Proteomes" id="UP000077701"/>
    </source>
</evidence>
<dbReference type="InterPro" id="IPR029016">
    <property type="entry name" value="GAF-like_dom_sf"/>
</dbReference>
<dbReference type="Gene3D" id="1.10.510.10">
    <property type="entry name" value="Transferase(Phosphotransferase) domain 1"/>
    <property type="match status" value="1"/>
</dbReference>
<dbReference type="InterPro" id="IPR000160">
    <property type="entry name" value="GGDEF_dom"/>
</dbReference>
<dbReference type="Proteomes" id="UP000077701">
    <property type="component" value="Unassembled WGS sequence"/>
</dbReference>
<dbReference type="EMBL" id="BDCX01000013">
    <property type="protein sequence ID" value="GAT69476.1"/>
    <property type="molecule type" value="Genomic_DNA"/>
</dbReference>
<dbReference type="InterPro" id="IPR000719">
    <property type="entry name" value="Prot_kinase_dom"/>
</dbReference>
<dbReference type="SMART" id="SM00267">
    <property type="entry name" value="GGDEF"/>
    <property type="match status" value="1"/>
</dbReference>
<organism evidence="4 5">
    <name type="scientific">Planomonospora sphaerica</name>
    <dbReference type="NCBI Taxonomy" id="161355"/>
    <lineage>
        <taxon>Bacteria</taxon>
        <taxon>Bacillati</taxon>
        <taxon>Actinomycetota</taxon>
        <taxon>Actinomycetes</taxon>
        <taxon>Streptosporangiales</taxon>
        <taxon>Streptosporangiaceae</taxon>
        <taxon>Planomonospora</taxon>
    </lineage>
</organism>
<dbReference type="PROSITE" id="PS00108">
    <property type="entry name" value="PROTEIN_KINASE_ST"/>
    <property type="match status" value="1"/>
</dbReference>
<accession>A0A171DKW9</accession>
<reference evidence="4 5" key="1">
    <citation type="journal article" date="2016" name="Genome Announc.">
        <title>Draft Genome Sequence of Planomonospora sphaerica JCM9374, a Rare Actinomycete.</title>
        <authorList>
            <person name="Dohra H."/>
            <person name="Suzuki T."/>
            <person name="Inoue Y."/>
            <person name="Kodani S."/>
        </authorList>
    </citation>
    <scope>NUCLEOTIDE SEQUENCE [LARGE SCALE GENOMIC DNA]</scope>
    <source>
        <strain evidence="4 5">JCM 9374</strain>
    </source>
</reference>
<comment type="subcellular location">
    <subcellularLocation>
        <location evidence="1">Membrane</location>
        <topology evidence="1">Single-pass membrane protein</topology>
    </subcellularLocation>
</comment>
<evidence type="ECO:0000313" key="4">
    <source>
        <dbReference type="EMBL" id="GAT69476.1"/>
    </source>
</evidence>
<dbReference type="InterPro" id="IPR003018">
    <property type="entry name" value="GAF"/>
</dbReference>
<dbReference type="InterPro" id="IPR003593">
    <property type="entry name" value="AAA+_ATPase"/>
</dbReference>
<dbReference type="Gene3D" id="3.40.50.300">
    <property type="entry name" value="P-loop containing nucleotide triphosphate hydrolases"/>
    <property type="match status" value="1"/>
</dbReference>
<evidence type="ECO:0000259" key="2">
    <source>
        <dbReference type="PROSITE" id="PS50011"/>
    </source>
</evidence>
<name>A0A171DKW9_9ACTN</name>
<keyword evidence="4" id="KW-0808">Transferase</keyword>
<dbReference type="SUPFAM" id="SSF52540">
    <property type="entry name" value="P-loop containing nucleoside triphosphate hydrolases"/>
    <property type="match status" value="1"/>
</dbReference>
<dbReference type="InterPro" id="IPR041664">
    <property type="entry name" value="AAA_16"/>
</dbReference>
<dbReference type="InterPro" id="IPR008271">
    <property type="entry name" value="Ser/Thr_kinase_AS"/>
</dbReference>
<proteinExistence type="predicted"/>
<dbReference type="GO" id="GO:0052621">
    <property type="term" value="F:diguanylate cyclase activity"/>
    <property type="evidence" value="ECO:0007669"/>
    <property type="project" value="TreeGrafter"/>
</dbReference>
<dbReference type="GO" id="GO:0004674">
    <property type="term" value="F:protein serine/threonine kinase activity"/>
    <property type="evidence" value="ECO:0007669"/>
    <property type="project" value="UniProtKB-KW"/>
</dbReference>
<dbReference type="SUPFAM" id="SSF56112">
    <property type="entry name" value="Protein kinase-like (PK-like)"/>
    <property type="match status" value="1"/>
</dbReference>
<dbReference type="RefSeq" id="WP_084008773.1">
    <property type="nucleotide sequence ID" value="NZ_BDCX01000013.1"/>
</dbReference>
<keyword evidence="4" id="KW-0418">Kinase</keyword>
<dbReference type="InterPro" id="IPR027417">
    <property type="entry name" value="P-loop_NTPase"/>
</dbReference>
<dbReference type="InterPro" id="IPR011009">
    <property type="entry name" value="Kinase-like_dom_sf"/>
</dbReference>
<dbReference type="GO" id="GO:1902201">
    <property type="term" value="P:negative regulation of bacterial-type flagellum-dependent cell motility"/>
    <property type="evidence" value="ECO:0007669"/>
    <property type="project" value="TreeGrafter"/>
</dbReference>
<dbReference type="Gene3D" id="3.30.200.20">
    <property type="entry name" value="Phosphorylase Kinase, domain 1"/>
    <property type="match status" value="1"/>
</dbReference>
<dbReference type="NCBIfam" id="TIGR00254">
    <property type="entry name" value="GGDEF"/>
    <property type="match status" value="1"/>
</dbReference>
<dbReference type="InterPro" id="IPR050469">
    <property type="entry name" value="Diguanylate_Cyclase"/>
</dbReference>
<evidence type="ECO:0000259" key="3">
    <source>
        <dbReference type="PROSITE" id="PS50887"/>
    </source>
</evidence>
<dbReference type="InterPro" id="IPR029787">
    <property type="entry name" value="Nucleotide_cyclase"/>
</dbReference>
<dbReference type="Gene3D" id="3.30.450.40">
    <property type="match status" value="2"/>
</dbReference>
<evidence type="ECO:0000256" key="1">
    <source>
        <dbReference type="ARBA" id="ARBA00004167"/>
    </source>
</evidence>
<protein>
    <submittedName>
        <fullName evidence="4">Serine/threonine protein kinase</fullName>
    </submittedName>
</protein>
<dbReference type="Gene3D" id="3.30.70.270">
    <property type="match status" value="1"/>
</dbReference>
<dbReference type="GO" id="GO:0043709">
    <property type="term" value="P:cell adhesion involved in single-species biofilm formation"/>
    <property type="evidence" value="ECO:0007669"/>
    <property type="project" value="TreeGrafter"/>
</dbReference>
<dbReference type="CDD" id="cd01949">
    <property type="entry name" value="GGDEF"/>
    <property type="match status" value="1"/>
</dbReference>
<dbReference type="PROSITE" id="PS50011">
    <property type="entry name" value="PROTEIN_KINASE_DOM"/>
    <property type="match status" value="1"/>
</dbReference>
<dbReference type="Pfam" id="PF00069">
    <property type="entry name" value="Pkinase"/>
    <property type="match status" value="1"/>
</dbReference>
<dbReference type="FunFam" id="3.30.70.270:FF:000001">
    <property type="entry name" value="Diguanylate cyclase domain protein"/>
    <property type="match status" value="1"/>
</dbReference>
<dbReference type="Pfam" id="PF01590">
    <property type="entry name" value="GAF"/>
    <property type="match status" value="1"/>
</dbReference>
<reference evidence="5" key="2">
    <citation type="submission" date="2016-04" db="EMBL/GenBank/DDBJ databases">
        <title>Planomonospora sphaerica JCM9374 whole genome shotgun sequence.</title>
        <authorList>
            <person name="Suzuki T."/>
            <person name="Dohra H."/>
            <person name="Kodani S."/>
        </authorList>
    </citation>
    <scope>NUCLEOTIDE SEQUENCE [LARGE SCALE GENOMIC DNA]</scope>
    <source>
        <strain evidence="5">JCM 9374</strain>
    </source>
</reference>
<dbReference type="InterPro" id="IPR043128">
    <property type="entry name" value="Rev_trsase/Diguanyl_cyclase"/>
</dbReference>
<feature type="domain" description="Protein kinase" evidence="2">
    <location>
        <begin position="32"/>
        <end position="288"/>
    </location>
</feature>
<keyword evidence="5" id="KW-1185">Reference proteome</keyword>
<dbReference type="Pfam" id="PF00990">
    <property type="entry name" value="GGDEF"/>
    <property type="match status" value="1"/>
</dbReference>
<dbReference type="GO" id="GO:0005524">
    <property type="term" value="F:ATP binding"/>
    <property type="evidence" value="ECO:0007669"/>
    <property type="project" value="InterPro"/>
</dbReference>
<dbReference type="PANTHER" id="PTHR45138">
    <property type="entry name" value="REGULATORY COMPONENTS OF SENSORY TRANSDUCTION SYSTEM"/>
    <property type="match status" value="1"/>
</dbReference>
<dbReference type="SUPFAM" id="SSF55781">
    <property type="entry name" value="GAF domain-like"/>
    <property type="match status" value="2"/>
</dbReference>
<sequence>MTWLSSASNGVTVPTAATRSMAAFWHGLGLDAEPVAELGRGAHTAVYRIRRDGVDYALKVLQGSPADRERMAAAFSREAALLARVDHPGVPKVFDAGIAAGYPYLVQELLEGRTLTALLEDAALPEDRVVALAADGAAALAAAHRAGLVHRDIKPDNIVITGEGRARLVDFGLAAAGDRVLTGDAAVGTFHYSAPEQTGMLNRPVDRRADLYAFGVVLFQAATGVLPFVSGNVGELIAMHANLPAPDPRSLRPELSSGFAEMIGRLLAKDPDDRFATADELLTVLARLAPEVVPPTPHAAARSALAGRSAEQAALAARWARARAGTGGVVLLSGAPGSGKTSLARELAAAARAGGALVMSGKCDPDSSLPLAALRAAVEERLGAIAALAPEARAAAVDRLRTAAGAGASLLRSLSPLLGVLLDAPELDAEGRHEQFAGAVALFLAALPGETGGLLILDDVQWLDGSSLAVLRRLAEELADVPLLVVATARDDEASRAGGERFDDALGATVDLRIPVGPLDDAGTAALISSYLAGSTVGPEVIAELSARGRGNPFTILEYLHSLVDAGALRPHWGAWRLDTDLLREIDLPADVLDLVIARIDGVGEHVRSVLAVAAAIGTVVPTGLLAEVIGAEPAVALAEAAEHGLVQPHADGYAFVHDRIREALLAAVDADRLRALHQRIATVLDSAEHTGPAAVYATARHYGAGETDRNPERVFATGWAAGRLALAENAPDTALAFLETAQDAAERAGIEPDSRFRETFGVAYWSTGRIEPARRQLEAGLDRETDPVRRAALLLQLAHVLRTSWELSRSIACGRQGLAELGVPVPENPVLLGLSTARIMLRWLARGTRAPAASPATGETAERLLLRLMLIRAVASAASLGLKNNLVVAFTLQAEPFAHRLGATSGFAEHLSMIGTVAGPLRLGRRRDRIYRQAKELATALGDPKAYGYAVWFEAFSKLLGGESLIGEWADVSETQRRWLEVDYYTNILLIRCRNLVQRGYAADALTWHDQGRSRISQATADTFPSFGIVAGMSRALLGETGDDASAFAARCAEPLDAGHAVQFILGATQISLEQDELGEPFEQAAAAFDRLALPISAIFVEYRMIYAYLAYGRLTQLQRATDPADRRERLAAAEAAVRALERAAAKTGPGAGPLMLALLRGYATVAAASLLQLRGRPEEALARLARDGVDLVRLDAPLVEYEAARVRARALAALGDDVLAGRQANAALALAAEHRWARRARWVRSEFGPVLAGSRGTVGTGYAGHAPTSATDPHRRRLEALQQVSTAAAKVLDPRQLARVALDETLRILGAERAMLFLADEPDGRLRPDLGRDAGGADLSELTGYSSTLVDRVAADRRPVVVTGSEEGAALGSQSAVVYGLRSIVVAPLELEERLIGVVYLDSRVAKGVFTDADIDILTAVTSHIAVSLETARAAQLELAVQVANEQRDTAELLRGSMTELSATFDPGRVLEKLLDVLARTLPADRLHLLHRDGSQVTALHRGAGRGTAADPSALLTAMPAGHGDLRSAPAAVATLLDGAAGWLAVPIRTHGHGDGLLIAGSADPDGFTQTHRDVTAAIVGQGSAAYDSARLFTRVQQLATTDGLTGAYNRRHFATLAAPQVEIAKRNCRPLAAMMVDIDHFKRINDTYGHATGDEVIRAVAQVLRGHLREPDVFCRYGGEEFAAVLSEVHGDPLEIGERLRAAVAGLGVPADGDRVRFTVSIGISELKIDDTLDSLLDRADQALYQAKRSGRNRVQPG</sequence>
<keyword evidence="4" id="KW-0723">Serine/threonine-protein kinase</keyword>
<dbReference type="OrthoDB" id="23692at2"/>
<dbReference type="PROSITE" id="PS50887">
    <property type="entry name" value="GGDEF"/>
    <property type="match status" value="1"/>
</dbReference>
<dbReference type="Pfam" id="PF13191">
    <property type="entry name" value="AAA_16"/>
    <property type="match status" value="1"/>
</dbReference>
<dbReference type="SMART" id="SM00382">
    <property type="entry name" value="AAA"/>
    <property type="match status" value="1"/>
</dbReference>
<dbReference type="SUPFAM" id="SSF55073">
    <property type="entry name" value="Nucleotide cyclase"/>
    <property type="match status" value="1"/>
</dbReference>
<dbReference type="STRING" id="161355.PS9374_05151"/>
<comment type="caution">
    <text evidence="4">The sequence shown here is derived from an EMBL/GenBank/DDBJ whole genome shotgun (WGS) entry which is preliminary data.</text>
</comment>
<feature type="domain" description="GGDEF" evidence="3">
    <location>
        <begin position="1632"/>
        <end position="1761"/>
    </location>
</feature>
<dbReference type="CDD" id="cd14014">
    <property type="entry name" value="STKc_PknB_like"/>
    <property type="match status" value="1"/>
</dbReference>
<dbReference type="PANTHER" id="PTHR45138:SF9">
    <property type="entry name" value="DIGUANYLATE CYCLASE DGCM-RELATED"/>
    <property type="match status" value="1"/>
</dbReference>
<dbReference type="SMART" id="SM00220">
    <property type="entry name" value="S_TKc"/>
    <property type="match status" value="1"/>
</dbReference>
<dbReference type="GO" id="GO:0005886">
    <property type="term" value="C:plasma membrane"/>
    <property type="evidence" value="ECO:0007669"/>
    <property type="project" value="TreeGrafter"/>
</dbReference>
<gene>
    <name evidence="4" type="ORF">PS9374_05151</name>
</gene>
<dbReference type="SMART" id="SM00065">
    <property type="entry name" value="GAF"/>
    <property type="match status" value="2"/>
</dbReference>